<evidence type="ECO:0000313" key="5">
    <source>
        <dbReference type="EMBL" id="CEP77378.1"/>
    </source>
</evidence>
<dbReference type="SFLD" id="SFLDS00029">
    <property type="entry name" value="Radical_SAM"/>
    <property type="match status" value="1"/>
</dbReference>
<dbReference type="OrthoDB" id="9801154at2"/>
<dbReference type="InterPro" id="IPR010994">
    <property type="entry name" value="RuvA_2-like"/>
</dbReference>
<dbReference type="EMBL" id="LN824141">
    <property type="protein sequence ID" value="CEP77378.1"/>
    <property type="molecule type" value="Genomic_DNA"/>
</dbReference>
<dbReference type="GO" id="GO:0046872">
    <property type="term" value="F:metal ion binding"/>
    <property type="evidence" value="ECO:0007669"/>
    <property type="project" value="UniProtKB-KW"/>
</dbReference>
<gene>
    <name evidence="5" type="ORF">DTL3_0044</name>
</gene>
<keyword evidence="2" id="KW-0479">Metal-binding</keyword>
<dbReference type="SUPFAM" id="SSF47781">
    <property type="entry name" value="RuvA domain 2-like"/>
    <property type="match status" value="1"/>
</dbReference>
<dbReference type="GO" id="GO:0051536">
    <property type="term" value="F:iron-sulfur cluster binding"/>
    <property type="evidence" value="ECO:0007669"/>
    <property type="project" value="UniProtKB-KW"/>
</dbReference>
<keyword evidence="4" id="KW-0411">Iron-sulfur</keyword>
<dbReference type="HOGENOM" id="CLU_033784_0_0_0"/>
<dbReference type="PANTHER" id="PTHR21180:SF9">
    <property type="entry name" value="TYPE II SECRETION SYSTEM PROTEIN K"/>
    <property type="match status" value="1"/>
</dbReference>
<organism evidence="5 6">
    <name type="scientific">Defluviitoga tunisiensis</name>
    <dbReference type="NCBI Taxonomy" id="1006576"/>
    <lineage>
        <taxon>Bacteria</taxon>
        <taxon>Thermotogati</taxon>
        <taxon>Thermotogota</taxon>
        <taxon>Thermotogae</taxon>
        <taxon>Petrotogales</taxon>
        <taxon>Petrotogaceae</taxon>
        <taxon>Defluviitoga</taxon>
    </lineage>
</organism>
<dbReference type="InterPro" id="IPR013785">
    <property type="entry name" value="Aldolase_TIM"/>
</dbReference>
<dbReference type="InterPro" id="IPR051675">
    <property type="entry name" value="Endo/Exo/Phosphatase_dom_1"/>
</dbReference>
<evidence type="ECO:0000256" key="2">
    <source>
        <dbReference type="ARBA" id="ARBA00022723"/>
    </source>
</evidence>
<sequence length="410" mass="47514">MDIKEKLDILSSSAKFDVDTEPSIIDTVTNLENDNMPGSIYYSKTSNGECMPLLKVLFSNSCIYDCAYCINRRSNNIPRATFKMDELINLTLNLYKRKLIRGLFLSSAVFGSPNTTMNTLYLTAKKLREEHNFPGYIHLKIIPGADLELIKQAGFYADRMSVNLELPSEKSLSYLAPDKNKSAILSPMNYVGKHYQEWMDQKNKYKYSPTFIPSGQSTQLVIGASPESDFHIIKLVEKLYLNFHLTRVYYSAFQRVNQDYRLPNIKNPPVTRKLRLYQADWLMRYYGFSSNEILNEEEQFLDDTLDPKTKWALRNYQMFPVEINSAPYELLIKVPGIGLKSAKKIISYRKKYFLNFENLKNIGVALKRARFFITCNGKYYGKIYNNPDIVRSLLTNNKQKNNSQLSLFEI</sequence>
<dbReference type="NCBIfam" id="TIGR03916">
    <property type="entry name" value="rSAM_link_UDG"/>
    <property type="match status" value="1"/>
</dbReference>
<dbReference type="GO" id="GO:0003824">
    <property type="term" value="F:catalytic activity"/>
    <property type="evidence" value="ECO:0007669"/>
    <property type="project" value="InterPro"/>
</dbReference>
<dbReference type="PATRIC" id="fig|1006576.9.peg.41"/>
<dbReference type="Gene3D" id="3.20.20.70">
    <property type="entry name" value="Aldolase class I"/>
    <property type="match status" value="1"/>
</dbReference>
<evidence type="ECO:0000256" key="4">
    <source>
        <dbReference type="ARBA" id="ARBA00023014"/>
    </source>
</evidence>
<dbReference type="KEGG" id="dtn:DTL3_0044"/>
<dbReference type="SUPFAM" id="SSF102114">
    <property type="entry name" value="Radical SAM enzymes"/>
    <property type="match status" value="1"/>
</dbReference>
<protein>
    <recommendedName>
        <fullName evidence="7">DNA modification/repair radical SAM protein</fullName>
    </recommendedName>
</protein>
<evidence type="ECO:0000313" key="6">
    <source>
        <dbReference type="Proteomes" id="UP000032809"/>
    </source>
</evidence>
<accession>A0A0C7NVB0</accession>
<dbReference type="PANTHER" id="PTHR21180">
    <property type="entry name" value="ENDONUCLEASE/EXONUCLEASE/PHOSPHATASE FAMILY DOMAIN-CONTAINING PROTEIN 1"/>
    <property type="match status" value="1"/>
</dbReference>
<keyword evidence="3" id="KW-0408">Iron</keyword>
<dbReference type="SFLD" id="SFLDG01102">
    <property type="entry name" value="Uncharacterised_Radical_SAM_Su"/>
    <property type="match status" value="1"/>
</dbReference>
<proteinExistence type="predicted"/>
<dbReference type="InterPro" id="IPR023874">
    <property type="entry name" value="DNA_rSAM_put"/>
</dbReference>
<dbReference type="CDD" id="cd01335">
    <property type="entry name" value="Radical_SAM"/>
    <property type="match status" value="1"/>
</dbReference>
<keyword evidence="6" id="KW-1185">Reference proteome</keyword>
<dbReference type="Pfam" id="PF12836">
    <property type="entry name" value="HHH_3"/>
    <property type="match status" value="1"/>
</dbReference>
<dbReference type="Proteomes" id="UP000032809">
    <property type="component" value="Chromosome I"/>
</dbReference>
<dbReference type="RefSeq" id="WP_045087014.1">
    <property type="nucleotide sequence ID" value="NZ_LN824141.1"/>
</dbReference>
<dbReference type="InterPro" id="IPR007197">
    <property type="entry name" value="rSAM"/>
</dbReference>
<dbReference type="Gene3D" id="1.10.150.320">
    <property type="entry name" value="Photosystem II 12 kDa extrinsic protein"/>
    <property type="match status" value="1"/>
</dbReference>
<evidence type="ECO:0000256" key="3">
    <source>
        <dbReference type="ARBA" id="ARBA00023004"/>
    </source>
</evidence>
<evidence type="ECO:0000256" key="1">
    <source>
        <dbReference type="ARBA" id="ARBA00022691"/>
    </source>
</evidence>
<name>A0A0C7NVB0_DEFTU</name>
<dbReference type="AlphaFoldDB" id="A0A0C7NVB0"/>
<keyword evidence="1" id="KW-0949">S-adenosyl-L-methionine</keyword>
<reference evidence="6" key="1">
    <citation type="submission" date="2014-11" db="EMBL/GenBank/DDBJ databases">
        <authorList>
            <person name="Wibberg D."/>
        </authorList>
    </citation>
    <scope>NUCLEOTIDE SEQUENCE [LARGE SCALE GENOMIC DNA]</scope>
    <source>
        <strain evidence="6">L3</strain>
    </source>
</reference>
<dbReference type="InterPro" id="IPR058240">
    <property type="entry name" value="rSAM_sf"/>
</dbReference>
<evidence type="ECO:0008006" key="7">
    <source>
        <dbReference type="Google" id="ProtNLM"/>
    </source>
</evidence>